<comment type="caution">
    <text evidence="4">The sequence shown here is derived from an EMBL/GenBank/DDBJ whole genome shotgun (WGS) entry which is preliminary data.</text>
</comment>
<dbReference type="EMBL" id="JAMWBK010000001">
    <property type="protein sequence ID" value="KAJ8908605.1"/>
    <property type="molecule type" value="Genomic_DNA"/>
</dbReference>
<feature type="region of interest" description="Disordered" evidence="3">
    <location>
        <begin position="465"/>
        <end position="493"/>
    </location>
</feature>
<evidence type="ECO:0000256" key="3">
    <source>
        <dbReference type="SAM" id="MobiDB-lite"/>
    </source>
</evidence>
<reference evidence="4 5" key="1">
    <citation type="journal article" date="2023" name="Nat. Commun.">
        <title>Origin of minicircular mitochondrial genomes in red algae.</title>
        <authorList>
            <person name="Lee Y."/>
            <person name="Cho C.H."/>
            <person name="Lee Y.M."/>
            <person name="Park S.I."/>
            <person name="Yang J.H."/>
            <person name="West J.A."/>
            <person name="Bhattacharya D."/>
            <person name="Yoon H.S."/>
        </authorList>
    </citation>
    <scope>NUCLEOTIDE SEQUENCE [LARGE SCALE GENOMIC DNA]</scope>
    <source>
        <strain evidence="4 5">CCMP1338</strain>
        <tissue evidence="4">Whole cell</tissue>
    </source>
</reference>
<sequence>MERTTVKSVVICAIFGIAVETAAITVPWTGGERLFGVSSREQNEEKVETCQDGMENNQVPQFEAFCGAWRAGSVQIATACVQTIRVDGKRCLKVAIQPNREIGSPTPDFIDGIKVGVHQDCSKIPEGRRKFQIKKSPRERYNPSLEEAVGSICPEEINTNKACCGTDLCLVIQAKIFLDPGFHDFKRQPELRGPIRFANGRCVEKKDNIVECPISFSCLKVIRGTKQADNIVGTDADEIIYAGAGDDIIDGKGGDDIIYTGIGDDRASGGDGNDLVVGGKGDDQLRGNAGKDRLRGGDGDDVVFGGSGSDFVDGGATGDNKIYGGGGRDKMFGGSGDDLLKGGKGDDLMKGDYGEDEIHGNGGDDLLYDDNRYSREDPGVYFGNLRGGYARMYGGDGNDSMSVQSALQTRAIGGDGDDSVFVSGASFNYRGESEFDFTQNDYIKMGRGDDEAYLRFTDGAEVRMGSGDDTYESSGTRNGRAFMGRGDDTAIDSGSYAESQYRESMKRNLYLGAGDDVVDTTASFSDTTDSVVDGGTGHDTLKVRTRGKVDGDGGDDRIYVYSQAPKKVLGGSGNDYIFIDEEENYPDTINAGSGDNIVKVGI</sequence>
<dbReference type="PANTHER" id="PTHR38340">
    <property type="entry name" value="S-LAYER PROTEIN"/>
    <property type="match status" value="1"/>
</dbReference>
<dbReference type="InterPro" id="IPR001343">
    <property type="entry name" value="Hemolysn_Ca-bd"/>
</dbReference>
<dbReference type="SUPFAM" id="SSF51120">
    <property type="entry name" value="beta-Roll"/>
    <property type="match status" value="2"/>
</dbReference>
<evidence type="ECO:0000313" key="4">
    <source>
        <dbReference type="EMBL" id="KAJ8908605.1"/>
    </source>
</evidence>
<dbReference type="PROSITE" id="PS00330">
    <property type="entry name" value="HEMOLYSIN_CALCIUM"/>
    <property type="match status" value="1"/>
</dbReference>
<keyword evidence="2" id="KW-0964">Secreted</keyword>
<accession>A0AAV8V271</accession>
<dbReference type="InterPro" id="IPR011049">
    <property type="entry name" value="Serralysin-like_metalloprot_C"/>
</dbReference>
<dbReference type="InterPro" id="IPR018511">
    <property type="entry name" value="Hemolysin-typ_Ca-bd_CS"/>
</dbReference>
<evidence type="ECO:0000256" key="1">
    <source>
        <dbReference type="ARBA" id="ARBA00004613"/>
    </source>
</evidence>
<dbReference type="AlphaFoldDB" id="A0AAV8V271"/>
<name>A0AAV8V271_9RHOD</name>
<dbReference type="GO" id="GO:0005576">
    <property type="term" value="C:extracellular region"/>
    <property type="evidence" value="ECO:0007669"/>
    <property type="project" value="UniProtKB-SubCell"/>
</dbReference>
<evidence type="ECO:0000256" key="2">
    <source>
        <dbReference type="ARBA" id="ARBA00022525"/>
    </source>
</evidence>
<dbReference type="InterPro" id="IPR050557">
    <property type="entry name" value="RTX_toxin/Mannuronan_C5-epim"/>
</dbReference>
<protein>
    <recommendedName>
        <fullName evidence="6">Calcium-binding protein</fullName>
    </recommendedName>
</protein>
<dbReference type="Gene3D" id="2.160.20.160">
    <property type="match status" value="1"/>
</dbReference>
<dbReference type="PANTHER" id="PTHR38340:SF1">
    <property type="entry name" value="S-LAYER PROTEIN"/>
    <property type="match status" value="1"/>
</dbReference>
<dbReference type="Gene3D" id="2.150.10.10">
    <property type="entry name" value="Serralysin-like metalloprotease, C-terminal"/>
    <property type="match status" value="2"/>
</dbReference>
<dbReference type="GO" id="GO:0005509">
    <property type="term" value="F:calcium ion binding"/>
    <property type="evidence" value="ECO:0007669"/>
    <property type="project" value="InterPro"/>
</dbReference>
<evidence type="ECO:0000313" key="5">
    <source>
        <dbReference type="Proteomes" id="UP001157974"/>
    </source>
</evidence>
<dbReference type="Pfam" id="PF00353">
    <property type="entry name" value="HemolysinCabind"/>
    <property type="match status" value="3"/>
</dbReference>
<evidence type="ECO:0008006" key="6">
    <source>
        <dbReference type="Google" id="ProtNLM"/>
    </source>
</evidence>
<organism evidence="4 5">
    <name type="scientific">Rhodosorus marinus</name>
    <dbReference type="NCBI Taxonomy" id="101924"/>
    <lineage>
        <taxon>Eukaryota</taxon>
        <taxon>Rhodophyta</taxon>
        <taxon>Stylonematophyceae</taxon>
        <taxon>Stylonematales</taxon>
        <taxon>Stylonemataceae</taxon>
        <taxon>Rhodosorus</taxon>
    </lineage>
</organism>
<keyword evidence="5" id="KW-1185">Reference proteome</keyword>
<proteinExistence type="predicted"/>
<comment type="subcellular location">
    <subcellularLocation>
        <location evidence="1">Secreted</location>
    </subcellularLocation>
</comment>
<dbReference type="Proteomes" id="UP001157974">
    <property type="component" value="Unassembled WGS sequence"/>
</dbReference>
<dbReference type="PRINTS" id="PR00313">
    <property type="entry name" value="CABNDNGRPT"/>
</dbReference>
<gene>
    <name evidence="4" type="ORF">NDN08_005310</name>
</gene>